<keyword evidence="3" id="KW-1185">Reference proteome</keyword>
<reference evidence="3" key="1">
    <citation type="submission" date="2016-10" db="EMBL/GenBank/DDBJ databases">
        <authorList>
            <person name="Varghese N."/>
            <person name="Submissions S."/>
        </authorList>
    </citation>
    <scope>NUCLEOTIDE SEQUENCE [LARGE SCALE GENOMIC DNA]</scope>
    <source>
        <strain evidence="3">DSM 7481</strain>
    </source>
</reference>
<dbReference type="STRING" id="32040.SAMN04489710_10634"/>
<dbReference type="Proteomes" id="UP000199517">
    <property type="component" value="Unassembled WGS sequence"/>
</dbReference>
<accession>A0A1I1V3X4</accession>
<dbReference type="RefSeq" id="WP_092951939.1">
    <property type="nucleotide sequence ID" value="NZ_FOMQ01000006.1"/>
</dbReference>
<sequence length="330" mass="36007">MIPNPFSAQKQLQRTRLLRNRQQLQQNHIKQEHLRDQVTQQNLRRQSTGSFNNYVFKTLGRPPPPPPPRQSHLPGQGSEQAPEGERTPLDYQADFERAKETGEAARSEHAGHETESHKSAHEREHERAAAHREQEVLDPYAQDVFLQPGGNATQQDNRDGDTGSGSQSGGHQPGSDSGGQSRNPQSRALAGRAKSAAPTLDKALQDAIETGLASSDTSVQVATLVSVLGQIVLAGNRLDNRRQTTLLSLIGRHIAEHKDNKAFAMAFATVGTIRAALIAAGFDVAQQAPADRLALLPLQLLNLSRPRTPSQSSLTTERLANADQWLLSRA</sequence>
<feature type="region of interest" description="Disordered" evidence="1">
    <location>
        <begin position="54"/>
        <end position="131"/>
    </location>
</feature>
<gene>
    <name evidence="2" type="ORF">SAMN04489710_10634</name>
</gene>
<organism evidence="2 3">
    <name type="scientific">Paracidovorax konjaci</name>
    <dbReference type="NCBI Taxonomy" id="32040"/>
    <lineage>
        <taxon>Bacteria</taxon>
        <taxon>Pseudomonadati</taxon>
        <taxon>Pseudomonadota</taxon>
        <taxon>Betaproteobacteria</taxon>
        <taxon>Burkholderiales</taxon>
        <taxon>Comamonadaceae</taxon>
        <taxon>Paracidovorax</taxon>
    </lineage>
</organism>
<dbReference type="OrthoDB" id="8811690at2"/>
<dbReference type="AlphaFoldDB" id="A0A1I1V3X4"/>
<feature type="region of interest" description="Disordered" evidence="1">
    <location>
        <begin position="146"/>
        <end position="197"/>
    </location>
</feature>
<feature type="compositionally biased region" description="Gly residues" evidence="1">
    <location>
        <begin position="162"/>
        <end position="172"/>
    </location>
</feature>
<feature type="compositionally biased region" description="Basic and acidic residues" evidence="1">
    <location>
        <begin position="83"/>
        <end position="131"/>
    </location>
</feature>
<proteinExistence type="predicted"/>
<evidence type="ECO:0000313" key="3">
    <source>
        <dbReference type="Proteomes" id="UP000199517"/>
    </source>
</evidence>
<evidence type="ECO:0000313" key="2">
    <source>
        <dbReference type="EMBL" id="SFD77741.1"/>
    </source>
</evidence>
<protein>
    <submittedName>
        <fullName evidence="2">Type III secretion regulatory protein HpaA</fullName>
    </submittedName>
</protein>
<dbReference type="EMBL" id="FOMQ01000006">
    <property type="protein sequence ID" value="SFD77741.1"/>
    <property type="molecule type" value="Genomic_DNA"/>
</dbReference>
<evidence type="ECO:0000256" key="1">
    <source>
        <dbReference type="SAM" id="MobiDB-lite"/>
    </source>
</evidence>
<name>A0A1I1V3X4_9BURK</name>